<dbReference type="EMBL" id="JAUSQZ010000001">
    <property type="protein sequence ID" value="MDP9830220.1"/>
    <property type="molecule type" value="Genomic_DNA"/>
</dbReference>
<evidence type="ECO:0000256" key="2">
    <source>
        <dbReference type="ARBA" id="ARBA00023125"/>
    </source>
</evidence>
<dbReference type="InterPro" id="IPR046335">
    <property type="entry name" value="LacI/GalR-like_sensor"/>
</dbReference>
<keyword evidence="3" id="KW-0804">Transcription</keyword>
<evidence type="ECO:0000256" key="1">
    <source>
        <dbReference type="ARBA" id="ARBA00023015"/>
    </source>
</evidence>
<proteinExistence type="predicted"/>
<feature type="domain" description="HTH lacI-type" evidence="4">
    <location>
        <begin position="9"/>
        <end position="54"/>
    </location>
</feature>
<dbReference type="SUPFAM" id="SSF47413">
    <property type="entry name" value="lambda repressor-like DNA-binding domains"/>
    <property type="match status" value="1"/>
</dbReference>
<dbReference type="InterPro" id="IPR000843">
    <property type="entry name" value="HTH_LacI"/>
</dbReference>
<dbReference type="Gene3D" id="3.40.50.2300">
    <property type="match status" value="2"/>
</dbReference>
<dbReference type="RefSeq" id="WP_307249187.1">
    <property type="nucleotide sequence ID" value="NZ_JAUSQZ010000001.1"/>
</dbReference>
<dbReference type="PANTHER" id="PTHR30146">
    <property type="entry name" value="LACI-RELATED TRANSCRIPTIONAL REPRESSOR"/>
    <property type="match status" value="1"/>
</dbReference>
<dbReference type="SUPFAM" id="SSF53822">
    <property type="entry name" value="Periplasmic binding protein-like I"/>
    <property type="match status" value="1"/>
</dbReference>
<dbReference type="InterPro" id="IPR028082">
    <property type="entry name" value="Peripla_BP_I"/>
</dbReference>
<dbReference type="InterPro" id="IPR010982">
    <property type="entry name" value="Lambda_DNA-bd_dom_sf"/>
</dbReference>
<name>A0ABT9PDI2_9ACTN</name>
<dbReference type="PANTHER" id="PTHR30146:SF153">
    <property type="entry name" value="LACTOSE OPERON REPRESSOR"/>
    <property type="match status" value="1"/>
</dbReference>
<dbReference type="PROSITE" id="PS50932">
    <property type="entry name" value="HTH_LACI_2"/>
    <property type="match status" value="1"/>
</dbReference>
<dbReference type="CDD" id="cd01392">
    <property type="entry name" value="HTH_LacI"/>
    <property type="match status" value="1"/>
</dbReference>
<organism evidence="5 6">
    <name type="scientific">Kineosporia succinea</name>
    <dbReference type="NCBI Taxonomy" id="84632"/>
    <lineage>
        <taxon>Bacteria</taxon>
        <taxon>Bacillati</taxon>
        <taxon>Actinomycetota</taxon>
        <taxon>Actinomycetes</taxon>
        <taxon>Kineosporiales</taxon>
        <taxon>Kineosporiaceae</taxon>
        <taxon>Kineosporia</taxon>
    </lineage>
</organism>
<comment type="caution">
    <text evidence="5">The sequence shown here is derived from an EMBL/GenBank/DDBJ whole genome shotgun (WGS) entry which is preliminary data.</text>
</comment>
<dbReference type="Pfam" id="PF13377">
    <property type="entry name" value="Peripla_BP_3"/>
    <property type="match status" value="1"/>
</dbReference>
<evidence type="ECO:0000259" key="4">
    <source>
        <dbReference type="PROSITE" id="PS50932"/>
    </source>
</evidence>
<accession>A0ABT9PDI2</accession>
<keyword evidence="1" id="KW-0805">Transcription regulation</keyword>
<sequence length="347" mass="36531">MSGSPHERATLDSVAAITGVSKATVSKVLNDRPGVSEATRRRVREAMRELRYAPTTGRPDAETSRPRSVVALFDTLANLYALRMMDGLVAQAQEDGVEIVPLVTSPLSPGPGRPLEPERVRDLHRRGHAGLLAVTTQLSRELIGVCSELGFPVLAIDPVDALDQSVVSVGSNTWGGGVQATEHLLALGHRRIGFVGGSAAHAGLRERRAGYRAALEAAGVAEDPALVSEEGMGVAGEPALRMLALPDPPTAFFVSSDPGALMVVREVVRSGRRVPDDVSVVGYDDTYASLPAPAQLTSVHTPLAQIGQVAVTTLLRMGQGIPPVANHVQLSTSLVVRETTAPPGRRS</sequence>
<gene>
    <name evidence="5" type="ORF">J2S57_005969</name>
</gene>
<protein>
    <submittedName>
        <fullName evidence="5">LacI family transcriptional regulator</fullName>
    </submittedName>
</protein>
<dbReference type="Gene3D" id="1.10.260.40">
    <property type="entry name" value="lambda repressor-like DNA-binding domains"/>
    <property type="match status" value="1"/>
</dbReference>
<dbReference type="Proteomes" id="UP001235712">
    <property type="component" value="Unassembled WGS sequence"/>
</dbReference>
<evidence type="ECO:0000256" key="3">
    <source>
        <dbReference type="ARBA" id="ARBA00023163"/>
    </source>
</evidence>
<dbReference type="SMART" id="SM00354">
    <property type="entry name" value="HTH_LACI"/>
    <property type="match status" value="1"/>
</dbReference>
<keyword evidence="2" id="KW-0238">DNA-binding</keyword>
<dbReference type="Pfam" id="PF00356">
    <property type="entry name" value="LacI"/>
    <property type="match status" value="1"/>
</dbReference>
<keyword evidence="6" id="KW-1185">Reference proteome</keyword>
<reference evidence="5 6" key="1">
    <citation type="submission" date="2023-07" db="EMBL/GenBank/DDBJ databases">
        <title>Sequencing the genomes of 1000 actinobacteria strains.</title>
        <authorList>
            <person name="Klenk H.-P."/>
        </authorList>
    </citation>
    <scope>NUCLEOTIDE SEQUENCE [LARGE SCALE GENOMIC DNA]</scope>
    <source>
        <strain evidence="5 6">DSM 44388</strain>
    </source>
</reference>
<evidence type="ECO:0000313" key="6">
    <source>
        <dbReference type="Proteomes" id="UP001235712"/>
    </source>
</evidence>
<evidence type="ECO:0000313" key="5">
    <source>
        <dbReference type="EMBL" id="MDP9830220.1"/>
    </source>
</evidence>